<evidence type="ECO:0000256" key="1">
    <source>
        <dbReference type="SAM" id="MobiDB-lite"/>
    </source>
</evidence>
<accession>A0A8H5M5A5</accession>
<name>A0A8H5M5A5_9AGAR</name>
<evidence type="ECO:0000313" key="2">
    <source>
        <dbReference type="EMBL" id="KAF5381755.1"/>
    </source>
</evidence>
<evidence type="ECO:0000313" key="3">
    <source>
        <dbReference type="Proteomes" id="UP000565441"/>
    </source>
</evidence>
<protein>
    <submittedName>
        <fullName evidence="2">Uncharacterized protein</fullName>
    </submittedName>
</protein>
<reference evidence="2 3" key="1">
    <citation type="journal article" date="2020" name="ISME J.">
        <title>Uncovering the hidden diversity of litter-decomposition mechanisms in mushroom-forming fungi.</title>
        <authorList>
            <person name="Floudas D."/>
            <person name="Bentzer J."/>
            <person name="Ahren D."/>
            <person name="Johansson T."/>
            <person name="Persson P."/>
            <person name="Tunlid A."/>
        </authorList>
    </citation>
    <scope>NUCLEOTIDE SEQUENCE [LARGE SCALE GENOMIC DNA]</scope>
    <source>
        <strain evidence="2 3">CBS 661.87</strain>
    </source>
</reference>
<sequence length="494" mass="54156">MSTKSRIPQPKPSAHETSAPDVVQVHSALLALGAPPIALEDFTRLYHGPFADVLAFLSVHIKGRKRAAGDRWKIERIRSARTATHIPRPTGNENEDPTRSPTDRALVVLGSARRTANAHRAQLGERQAAHMQSRTTRALGTAFVLGGETPDRATTAYFGDEGAPEGGQVEGGSEDAAKTEIGLAFRNQAMKDVCRSSTLSSNNVYLAPHAPPPPGPPIRTLTHETLTNLHSYHLRLTRLVETQAAHEPSTLLMARLRQRLAKIRGPKADAEELLERCCSVARARAGRALRYKPAQELRPEKVTREELEGKAEKNRAKREELQQLSDHAVALGFLCEHLIASISVFVERTAPVLRASVEEEARLAKGYVDVLRLRICAGDTEGRGHERDGSFVEDVQRACGIRVPNDPKEVIHGVERLLQRSGQQSSLITSITSLRAPAQTSEEEALIAAYHAGLESVEDRARRLLTRKADKAALGETLVRDIERLKGDLRTIVG</sequence>
<dbReference type="AlphaFoldDB" id="A0A8H5M5A5"/>
<dbReference type="OrthoDB" id="3256901at2759"/>
<gene>
    <name evidence="2" type="ORF">D9615_005447</name>
</gene>
<keyword evidence="3" id="KW-1185">Reference proteome</keyword>
<organism evidence="2 3">
    <name type="scientific">Tricholomella constricta</name>
    <dbReference type="NCBI Taxonomy" id="117010"/>
    <lineage>
        <taxon>Eukaryota</taxon>
        <taxon>Fungi</taxon>
        <taxon>Dikarya</taxon>
        <taxon>Basidiomycota</taxon>
        <taxon>Agaricomycotina</taxon>
        <taxon>Agaricomycetes</taxon>
        <taxon>Agaricomycetidae</taxon>
        <taxon>Agaricales</taxon>
        <taxon>Tricholomatineae</taxon>
        <taxon>Lyophyllaceae</taxon>
        <taxon>Tricholomella</taxon>
    </lineage>
</organism>
<dbReference type="Proteomes" id="UP000565441">
    <property type="component" value="Unassembled WGS sequence"/>
</dbReference>
<comment type="caution">
    <text evidence="2">The sequence shown here is derived from an EMBL/GenBank/DDBJ whole genome shotgun (WGS) entry which is preliminary data.</text>
</comment>
<proteinExistence type="predicted"/>
<feature type="region of interest" description="Disordered" evidence="1">
    <location>
        <begin position="81"/>
        <end position="101"/>
    </location>
</feature>
<dbReference type="EMBL" id="JAACJP010000010">
    <property type="protein sequence ID" value="KAF5381755.1"/>
    <property type="molecule type" value="Genomic_DNA"/>
</dbReference>